<feature type="compositionally biased region" description="Low complexity" evidence="1">
    <location>
        <begin position="58"/>
        <end position="72"/>
    </location>
</feature>
<organism evidence="3 4">
    <name type="scientific">Candidatus Zambryskibacteria bacterium RIFCSPLOWO2_02_FULL_39_14</name>
    <dbReference type="NCBI Taxonomy" id="1802769"/>
    <lineage>
        <taxon>Bacteria</taxon>
        <taxon>Candidatus Zambryskiibacteriota</taxon>
    </lineage>
</organism>
<gene>
    <name evidence="3" type="ORF">A3I86_00660</name>
</gene>
<evidence type="ECO:0000256" key="2">
    <source>
        <dbReference type="SAM" id="SignalP"/>
    </source>
</evidence>
<sequence>MKKFSAIFVIAALLAVASPASAFVFPSNNNGGDINITVDNHAYVDNDVSTKADTGDNSSRGGSAKSRASASGWFSDATSSARGGNGGRIETGNADSSSTVLNDVNVNDISVEADCGCKGDINVDLDNGAVVKNDVSTKADSGDNSSTGGRSRSKARASHGGDATSTSTGGNGGEVETGNADSVSDVRTYVNTNIVRVVR</sequence>
<feature type="signal peptide" evidence="2">
    <location>
        <begin position="1"/>
        <end position="22"/>
    </location>
</feature>
<keyword evidence="2" id="KW-0732">Signal</keyword>
<accession>A0A1G2UIR5</accession>
<feature type="region of interest" description="Disordered" evidence="1">
    <location>
        <begin position="49"/>
        <end position="100"/>
    </location>
</feature>
<evidence type="ECO:0000256" key="1">
    <source>
        <dbReference type="SAM" id="MobiDB-lite"/>
    </source>
</evidence>
<dbReference type="Proteomes" id="UP000177096">
    <property type="component" value="Unassembled WGS sequence"/>
</dbReference>
<dbReference type="AlphaFoldDB" id="A0A1G2UIR5"/>
<name>A0A1G2UIR5_9BACT</name>
<proteinExistence type="predicted"/>
<reference evidence="3 4" key="1">
    <citation type="journal article" date="2016" name="Nat. Commun.">
        <title>Thousands of microbial genomes shed light on interconnected biogeochemical processes in an aquifer system.</title>
        <authorList>
            <person name="Anantharaman K."/>
            <person name="Brown C.T."/>
            <person name="Hug L.A."/>
            <person name="Sharon I."/>
            <person name="Castelle C.J."/>
            <person name="Probst A.J."/>
            <person name="Thomas B.C."/>
            <person name="Singh A."/>
            <person name="Wilkins M.J."/>
            <person name="Karaoz U."/>
            <person name="Brodie E.L."/>
            <person name="Williams K.H."/>
            <person name="Hubbard S.S."/>
            <person name="Banfield J.F."/>
        </authorList>
    </citation>
    <scope>NUCLEOTIDE SEQUENCE [LARGE SCALE GENOMIC DNA]</scope>
</reference>
<feature type="region of interest" description="Disordered" evidence="1">
    <location>
        <begin position="135"/>
        <end position="184"/>
    </location>
</feature>
<evidence type="ECO:0000313" key="4">
    <source>
        <dbReference type="Proteomes" id="UP000177096"/>
    </source>
</evidence>
<protein>
    <submittedName>
        <fullName evidence="3">Uncharacterized protein</fullName>
    </submittedName>
</protein>
<comment type="caution">
    <text evidence="3">The sequence shown here is derived from an EMBL/GenBank/DDBJ whole genome shotgun (WGS) entry which is preliminary data.</text>
</comment>
<evidence type="ECO:0000313" key="3">
    <source>
        <dbReference type="EMBL" id="OHB09308.1"/>
    </source>
</evidence>
<dbReference type="EMBL" id="MHWM01000005">
    <property type="protein sequence ID" value="OHB09308.1"/>
    <property type="molecule type" value="Genomic_DNA"/>
</dbReference>
<feature type="chain" id="PRO_5009584725" evidence="2">
    <location>
        <begin position="23"/>
        <end position="199"/>
    </location>
</feature>